<dbReference type="Proteomes" id="UP000199659">
    <property type="component" value="Unassembled WGS sequence"/>
</dbReference>
<reference evidence="6 7" key="1">
    <citation type="submission" date="2016-10" db="EMBL/GenBank/DDBJ databases">
        <authorList>
            <person name="de Groot N.N."/>
        </authorList>
    </citation>
    <scope>NUCLEOTIDE SEQUENCE [LARGE SCALE GENOMIC DNA]</scope>
    <source>
        <strain evidence="6 7">743A</strain>
    </source>
</reference>
<dbReference type="InterPro" id="IPR036388">
    <property type="entry name" value="WH-like_DNA-bd_sf"/>
</dbReference>
<keyword evidence="7" id="KW-1185">Reference proteome</keyword>
<keyword evidence="2" id="KW-0805">Transcription regulation</keyword>
<dbReference type="EMBL" id="FOYZ01000005">
    <property type="protein sequence ID" value="SFR76528.1"/>
    <property type="molecule type" value="Genomic_DNA"/>
</dbReference>
<dbReference type="CDD" id="cd05466">
    <property type="entry name" value="PBP2_LTTR_substrate"/>
    <property type="match status" value="1"/>
</dbReference>
<name>A0A1I6JC56_9FIRM</name>
<proteinExistence type="inferred from homology"/>
<dbReference type="Pfam" id="PF00126">
    <property type="entry name" value="HTH_1"/>
    <property type="match status" value="1"/>
</dbReference>
<evidence type="ECO:0000313" key="7">
    <source>
        <dbReference type="Proteomes" id="UP000199659"/>
    </source>
</evidence>
<keyword evidence="4" id="KW-0804">Transcription</keyword>
<evidence type="ECO:0000256" key="1">
    <source>
        <dbReference type="ARBA" id="ARBA00009437"/>
    </source>
</evidence>
<evidence type="ECO:0000256" key="4">
    <source>
        <dbReference type="ARBA" id="ARBA00023163"/>
    </source>
</evidence>
<evidence type="ECO:0000256" key="3">
    <source>
        <dbReference type="ARBA" id="ARBA00023125"/>
    </source>
</evidence>
<dbReference type="GO" id="GO:0003700">
    <property type="term" value="F:DNA-binding transcription factor activity"/>
    <property type="evidence" value="ECO:0007669"/>
    <property type="project" value="InterPro"/>
</dbReference>
<dbReference type="SUPFAM" id="SSF46785">
    <property type="entry name" value="Winged helix' DNA-binding domain"/>
    <property type="match status" value="1"/>
</dbReference>
<dbReference type="FunFam" id="1.10.10.10:FF:000001">
    <property type="entry name" value="LysR family transcriptional regulator"/>
    <property type="match status" value="1"/>
</dbReference>
<dbReference type="AlphaFoldDB" id="A0A1I6JC56"/>
<dbReference type="GO" id="GO:0000976">
    <property type="term" value="F:transcription cis-regulatory region binding"/>
    <property type="evidence" value="ECO:0007669"/>
    <property type="project" value="TreeGrafter"/>
</dbReference>
<dbReference type="Gene3D" id="3.40.190.290">
    <property type="match status" value="1"/>
</dbReference>
<dbReference type="InterPro" id="IPR036390">
    <property type="entry name" value="WH_DNA-bd_sf"/>
</dbReference>
<dbReference type="Gene3D" id="1.10.10.10">
    <property type="entry name" value="Winged helix-like DNA-binding domain superfamily/Winged helix DNA-binding domain"/>
    <property type="match status" value="1"/>
</dbReference>
<comment type="similarity">
    <text evidence="1">Belongs to the LysR transcriptional regulatory family.</text>
</comment>
<dbReference type="RefSeq" id="WP_092560116.1">
    <property type="nucleotide sequence ID" value="NZ_FOYZ01000005.1"/>
</dbReference>
<evidence type="ECO:0000313" key="6">
    <source>
        <dbReference type="EMBL" id="SFR76528.1"/>
    </source>
</evidence>
<gene>
    <name evidence="6" type="ORF">SAMN05661086_01549</name>
</gene>
<dbReference type="OrthoDB" id="9778774at2"/>
<evidence type="ECO:0000259" key="5">
    <source>
        <dbReference type="PROSITE" id="PS50931"/>
    </source>
</evidence>
<dbReference type="InterPro" id="IPR005119">
    <property type="entry name" value="LysR_subst-bd"/>
</dbReference>
<dbReference type="Pfam" id="PF03466">
    <property type="entry name" value="LysR_substrate"/>
    <property type="match status" value="1"/>
</dbReference>
<evidence type="ECO:0000256" key="2">
    <source>
        <dbReference type="ARBA" id="ARBA00023015"/>
    </source>
</evidence>
<accession>A0A1I6JC56</accession>
<feature type="domain" description="HTH lysR-type" evidence="5">
    <location>
        <begin position="1"/>
        <end position="60"/>
    </location>
</feature>
<dbReference type="STRING" id="37658.SAMN05661086_01549"/>
<dbReference type="PROSITE" id="PS50931">
    <property type="entry name" value="HTH_LYSR"/>
    <property type="match status" value="1"/>
</dbReference>
<dbReference type="InterPro" id="IPR000847">
    <property type="entry name" value="LysR_HTH_N"/>
</dbReference>
<dbReference type="PANTHER" id="PTHR30126:SF64">
    <property type="entry name" value="HTH-TYPE TRANSCRIPTIONAL REGULATOR CITR"/>
    <property type="match status" value="1"/>
</dbReference>
<dbReference type="PRINTS" id="PR00039">
    <property type="entry name" value="HTHLYSR"/>
</dbReference>
<dbReference type="SUPFAM" id="SSF53850">
    <property type="entry name" value="Periplasmic binding protein-like II"/>
    <property type="match status" value="1"/>
</dbReference>
<dbReference type="PANTHER" id="PTHR30126">
    <property type="entry name" value="HTH-TYPE TRANSCRIPTIONAL REGULATOR"/>
    <property type="match status" value="1"/>
</dbReference>
<sequence length="310" mass="35408">MDINYELYKVFFHVAKTLSFSDASKELYISQSAVSQSIKTLEKRLNQTLFIRSTKRVKLTKEGELLFKHIEPAIHLIIRGENQIIEGHSLSGGQLRIGASDTICRYYLVPFLKTFHNRYPNVHIKIINGTSLKCVELLETNQVDLIVTNSPNMRLNSIQHTRVIAEFSDVFVVNKALFPDIEQTVSLQILQTYPILMLDKQSATSQYLHHIFLQHQLDLVPAIELSSNDLLIDLAKIGLGIAFVPDFCVQSNHTDLTILETKEKLPKRKLVAAYSEHIPLSVATSYFLESLSRNIQKNHLSENYHETESF</sequence>
<keyword evidence="3 6" id="KW-0238">DNA-binding</keyword>
<organism evidence="6 7">
    <name type="scientific">Anaeromicropila populeti</name>
    <dbReference type="NCBI Taxonomy" id="37658"/>
    <lineage>
        <taxon>Bacteria</taxon>
        <taxon>Bacillati</taxon>
        <taxon>Bacillota</taxon>
        <taxon>Clostridia</taxon>
        <taxon>Lachnospirales</taxon>
        <taxon>Lachnospiraceae</taxon>
        <taxon>Anaeromicropila</taxon>
    </lineage>
</organism>
<protein>
    <submittedName>
        <fullName evidence="6">DNA-binding transcriptional regulator, LysR family</fullName>
    </submittedName>
</protein>